<feature type="transmembrane region" description="Helical" evidence="1">
    <location>
        <begin position="20"/>
        <end position="39"/>
    </location>
</feature>
<evidence type="ECO:0000256" key="1">
    <source>
        <dbReference type="SAM" id="Phobius"/>
    </source>
</evidence>
<accession>A0A6J6SXW9</accession>
<reference evidence="2" key="1">
    <citation type="submission" date="2020-05" db="EMBL/GenBank/DDBJ databases">
        <authorList>
            <person name="Chiriac C."/>
            <person name="Salcher M."/>
            <person name="Ghai R."/>
            <person name="Kavagutti S V."/>
        </authorList>
    </citation>
    <scope>NUCLEOTIDE SEQUENCE</scope>
</reference>
<keyword evidence="1" id="KW-1133">Transmembrane helix</keyword>
<organism evidence="2">
    <name type="scientific">freshwater metagenome</name>
    <dbReference type="NCBI Taxonomy" id="449393"/>
    <lineage>
        <taxon>unclassified sequences</taxon>
        <taxon>metagenomes</taxon>
        <taxon>ecological metagenomes</taxon>
    </lineage>
</organism>
<dbReference type="EMBL" id="CAEZYU010000035">
    <property type="protein sequence ID" value="CAB4739548.1"/>
    <property type="molecule type" value="Genomic_DNA"/>
</dbReference>
<evidence type="ECO:0000313" key="2">
    <source>
        <dbReference type="EMBL" id="CAB4739548.1"/>
    </source>
</evidence>
<keyword evidence="1" id="KW-0812">Transmembrane</keyword>
<keyword evidence="1" id="KW-0472">Membrane</keyword>
<name>A0A6J6SXW9_9ZZZZ</name>
<proteinExistence type="predicted"/>
<protein>
    <submittedName>
        <fullName evidence="2">Unannotated protein</fullName>
    </submittedName>
</protein>
<sequence length="154" mass="16638">MSDTETPPVPRPRLEPKDWVRKIFISFLIVGALVGIFFTGKNATTGMDSTSQNLPNSVERLLPASGDEVLRQAQVGLDLAKGYKATITINGTEIRSAEDGLITDLGTGQVLYQPGPDKPVESLNSGQNCVIAMVWDELELESTAVPVSWCFDAT</sequence>
<gene>
    <name evidence="2" type="ORF">UFOPK2766_00935</name>
</gene>
<dbReference type="AlphaFoldDB" id="A0A6J6SXW9"/>